<organism evidence="1 2">
    <name type="scientific">Armillaria gallica</name>
    <name type="common">Bulbous honey fungus</name>
    <name type="synonym">Armillaria bulbosa</name>
    <dbReference type="NCBI Taxonomy" id="47427"/>
    <lineage>
        <taxon>Eukaryota</taxon>
        <taxon>Fungi</taxon>
        <taxon>Dikarya</taxon>
        <taxon>Basidiomycota</taxon>
        <taxon>Agaricomycotina</taxon>
        <taxon>Agaricomycetes</taxon>
        <taxon>Agaricomycetidae</taxon>
        <taxon>Agaricales</taxon>
        <taxon>Marasmiineae</taxon>
        <taxon>Physalacriaceae</taxon>
        <taxon>Armillaria</taxon>
    </lineage>
</organism>
<dbReference type="AlphaFoldDB" id="A0A2H3EE06"/>
<evidence type="ECO:0000313" key="1">
    <source>
        <dbReference type="EMBL" id="PBK97736.1"/>
    </source>
</evidence>
<keyword evidence="2" id="KW-1185">Reference proteome</keyword>
<protein>
    <recommendedName>
        <fullName evidence="3">MSP domain-containing protein</fullName>
    </recommendedName>
</protein>
<dbReference type="InParanoid" id="A0A2H3EE06"/>
<reference evidence="2" key="1">
    <citation type="journal article" date="2017" name="Nat. Ecol. Evol.">
        <title>Genome expansion and lineage-specific genetic innovations in the forest pathogenic fungi Armillaria.</title>
        <authorList>
            <person name="Sipos G."/>
            <person name="Prasanna A.N."/>
            <person name="Walter M.C."/>
            <person name="O'Connor E."/>
            <person name="Balint B."/>
            <person name="Krizsan K."/>
            <person name="Kiss B."/>
            <person name="Hess J."/>
            <person name="Varga T."/>
            <person name="Slot J."/>
            <person name="Riley R."/>
            <person name="Boka B."/>
            <person name="Rigling D."/>
            <person name="Barry K."/>
            <person name="Lee J."/>
            <person name="Mihaltcheva S."/>
            <person name="LaButti K."/>
            <person name="Lipzen A."/>
            <person name="Waldron R."/>
            <person name="Moloney N.M."/>
            <person name="Sperisen C."/>
            <person name="Kredics L."/>
            <person name="Vagvoelgyi C."/>
            <person name="Patrignani A."/>
            <person name="Fitzpatrick D."/>
            <person name="Nagy I."/>
            <person name="Doyle S."/>
            <person name="Anderson J.B."/>
            <person name="Grigoriev I.V."/>
            <person name="Gueldener U."/>
            <person name="Muensterkoetter M."/>
            <person name="Nagy L.G."/>
        </authorList>
    </citation>
    <scope>NUCLEOTIDE SEQUENCE [LARGE SCALE GENOMIC DNA]</scope>
    <source>
        <strain evidence="2">Ar21-2</strain>
    </source>
</reference>
<sequence length="125" mass="13811">MPSRANAQIHAIPSGGFEIHNPRSNWVLYRLVVTNKGFTFTDPTEGLVRPSETREFQVRCRAGTYLRPLDKLVILTAELPSSIDVSQLKRVSDIVSLSSMKIPNCLEIDGLSGSTSGIWGLIITR</sequence>
<name>A0A2H3EE06_ARMGA</name>
<evidence type="ECO:0008006" key="3">
    <source>
        <dbReference type="Google" id="ProtNLM"/>
    </source>
</evidence>
<dbReference type="Proteomes" id="UP000217790">
    <property type="component" value="Unassembled WGS sequence"/>
</dbReference>
<dbReference type="EMBL" id="KZ293649">
    <property type="protein sequence ID" value="PBK97736.1"/>
    <property type="molecule type" value="Genomic_DNA"/>
</dbReference>
<proteinExistence type="predicted"/>
<dbReference type="InterPro" id="IPR008962">
    <property type="entry name" value="PapD-like_sf"/>
</dbReference>
<gene>
    <name evidence="1" type="ORF">ARMGADRAFT_650287</name>
</gene>
<evidence type="ECO:0000313" key="2">
    <source>
        <dbReference type="Proteomes" id="UP000217790"/>
    </source>
</evidence>
<dbReference type="SUPFAM" id="SSF49354">
    <property type="entry name" value="PapD-like"/>
    <property type="match status" value="1"/>
</dbReference>
<accession>A0A2H3EE06</accession>